<dbReference type="RefSeq" id="XP_002501098.1">
    <property type="nucleotide sequence ID" value="XM_002501052.1"/>
</dbReference>
<dbReference type="KEGG" id="mis:MICPUN_57265"/>
<feature type="compositionally biased region" description="Basic and acidic residues" evidence="1">
    <location>
        <begin position="221"/>
        <end position="230"/>
    </location>
</feature>
<dbReference type="OrthoDB" id="549905at2759"/>
<feature type="region of interest" description="Disordered" evidence="1">
    <location>
        <begin position="706"/>
        <end position="783"/>
    </location>
</feature>
<feature type="region of interest" description="Disordered" evidence="1">
    <location>
        <begin position="160"/>
        <end position="232"/>
    </location>
</feature>
<feature type="compositionally biased region" description="Acidic residues" evidence="1">
    <location>
        <begin position="188"/>
        <end position="220"/>
    </location>
</feature>
<evidence type="ECO:0000313" key="2">
    <source>
        <dbReference type="EMBL" id="ACO62356.1"/>
    </source>
</evidence>
<sequence length="887" mass="91275">MDLVDLARRPFADVAPAISGSVVYMDEGAGECAHHCAGAGFILSLGAVNVLSLERVAGTVAEATPPVDVAGLPVDPRTPVVIFTTRLLQRSKGDLLRCVGSHPGAASVTVFCAVSEEAHVAAAHAVATASGDPHAAQASGQSYERLVRDLKLAASAIMSAEHAGSAPATKSPKRTGRTPRKPTRRADDDDDDDGWGDDAGGDGWGDDWGETESEKSEEDFHENSESDRTLDGMPSLHVRYFPMPLTPLSRGAFVMPAAGAAASAAVAPPAAYRGAGSHPRSLSSTAPPPDDGGDEDGAHAPVPPGVAVLANQLCAMGAHMGVRLECFALGRTSRAVARATAAAAAPEAGSHHPPSGTAALVLVDRTADMLTPAVHDGGFLHRAVMMAREGEDLGGRTIGKMWDETRKCGNGEADADGTGGGTGLDPALPTAAARTPKECLSAGDFTSPGSVDGVLAHPRDVEACARLATVHARSVEDAAAATRRWLREATDSEGVRPDGSPGFTSASGGVTSAELAAFAAPLAKDPKRNARHRALLELAAAVASALPGRCRNVDGLCERRDACLRVILSETHSAAMKRRGDGSGPNAASKALVACLRDAYGPGRPGAGRGAEAAALCVAGVVAAAEAGYAEGSVSTRLGLADDDDEEDDPRRRRSAARRTPLGVDDEVAVRDALVDAVLAPPASGGKGEREQYEWLGELGDRVAEYWNARGPPPPRKLEPTTPAPPVKPVKPAGGDDDGWGDDDDDWGDDDGWGAAAAKDPPDQTRRVPTDPPRDGNRPPIDPEDFELAALRLEANDRVASFLRRVGELAHGRGEAAKRSAGALLGDGDGAHEPLVRELVARIGAGADDEGVGADLHHAPSSLGGLLRGGVGAAMGRLGWSSSWWGA</sequence>
<gene>
    <name evidence="2" type="ORF">MICPUN_57265</name>
</gene>
<protein>
    <submittedName>
        <fullName evidence="2">Uncharacterized protein</fullName>
    </submittedName>
</protein>
<dbReference type="Proteomes" id="UP000002009">
    <property type="component" value="Chromosome 3"/>
</dbReference>
<feature type="region of interest" description="Disordered" evidence="1">
    <location>
        <begin position="271"/>
        <end position="303"/>
    </location>
</feature>
<dbReference type="OMA" id="SEECHCA"/>
<dbReference type="InParanoid" id="C1E2J5"/>
<feature type="compositionally biased region" description="Acidic residues" evidence="1">
    <location>
        <begin position="735"/>
        <end position="752"/>
    </location>
</feature>
<evidence type="ECO:0000256" key="1">
    <source>
        <dbReference type="SAM" id="MobiDB-lite"/>
    </source>
</evidence>
<feature type="compositionally biased region" description="Basic and acidic residues" evidence="1">
    <location>
        <begin position="760"/>
        <end position="777"/>
    </location>
</feature>
<feature type="compositionally biased region" description="Basic residues" evidence="1">
    <location>
        <begin position="171"/>
        <end position="183"/>
    </location>
</feature>
<dbReference type="AlphaFoldDB" id="C1E2J5"/>
<dbReference type="eggNOG" id="ENOG502QQIB">
    <property type="taxonomic scope" value="Eukaryota"/>
</dbReference>
<accession>C1E2J5</accession>
<evidence type="ECO:0000313" key="3">
    <source>
        <dbReference type="Proteomes" id="UP000002009"/>
    </source>
</evidence>
<reference evidence="2 3" key="1">
    <citation type="journal article" date="2009" name="Science">
        <title>Green evolution and dynamic adaptations revealed by genomes of the marine picoeukaryotes Micromonas.</title>
        <authorList>
            <person name="Worden A.Z."/>
            <person name="Lee J.H."/>
            <person name="Mock T."/>
            <person name="Rouze P."/>
            <person name="Simmons M.P."/>
            <person name="Aerts A.L."/>
            <person name="Allen A.E."/>
            <person name="Cuvelier M.L."/>
            <person name="Derelle E."/>
            <person name="Everett M.V."/>
            <person name="Foulon E."/>
            <person name="Grimwood J."/>
            <person name="Gundlach H."/>
            <person name="Henrissat B."/>
            <person name="Napoli C."/>
            <person name="McDonald S.M."/>
            <person name="Parker M.S."/>
            <person name="Rombauts S."/>
            <person name="Salamov A."/>
            <person name="Von Dassow P."/>
            <person name="Badger J.H."/>
            <person name="Coutinho P.M."/>
            <person name="Demir E."/>
            <person name="Dubchak I."/>
            <person name="Gentemann C."/>
            <person name="Eikrem W."/>
            <person name="Gready J.E."/>
            <person name="John U."/>
            <person name="Lanier W."/>
            <person name="Lindquist E.A."/>
            <person name="Lucas S."/>
            <person name="Mayer K.F."/>
            <person name="Moreau H."/>
            <person name="Not F."/>
            <person name="Otillar R."/>
            <person name="Panaud O."/>
            <person name="Pangilinan J."/>
            <person name="Paulsen I."/>
            <person name="Piegu B."/>
            <person name="Poliakov A."/>
            <person name="Robbens S."/>
            <person name="Schmutz J."/>
            <person name="Toulza E."/>
            <person name="Wyss T."/>
            <person name="Zelensky A."/>
            <person name="Zhou K."/>
            <person name="Armbrust E.V."/>
            <person name="Bhattacharya D."/>
            <person name="Goodenough U.W."/>
            <person name="Van de Peer Y."/>
            <person name="Grigoriev I.V."/>
        </authorList>
    </citation>
    <scope>NUCLEOTIDE SEQUENCE [LARGE SCALE GENOMIC DNA]</scope>
    <source>
        <strain evidence="3">RCC299 / NOUM17</strain>
    </source>
</reference>
<name>C1E2J5_MICCC</name>
<dbReference type="GeneID" id="8241858"/>
<dbReference type="STRING" id="296587.C1E2J5"/>
<feature type="region of interest" description="Disordered" evidence="1">
    <location>
        <begin position="638"/>
        <end position="660"/>
    </location>
</feature>
<dbReference type="EMBL" id="CP001324">
    <property type="protein sequence ID" value="ACO62356.1"/>
    <property type="molecule type" value="Genomic_DNA"/>
</dbReference>
<keyword evidence="3" id="KW-1185">Reference proteome</keyword>
<organism evidence="2 3">
    <name type="scientific">Micromonas commoda (strain RCC299 / NOUM17 / CCMP2709)</name>
    <name type="common">Picoplanktonic green alga</name>
    <dbReference type="NCBI Taxonomy" id="296587"/>
    <lineage>
        <taxon>Eukaryota</taxon>
        <taxon>Viridiplantae</taxon>
        <taxon>Chlorophyta</taxon>
        <taxon>Mamiellophyceae</taxon>
        <taxon>Mamiellales</taxon>
        <taxon>Mamiellaceae</taxon>
        <taxon>Micromonas</taxon>
    </lineage>
</organism>
<dbReference type="FunCoup" id="C1E2J5">
    <property type="interactions" value="1601"/>
</dbReference>
<feature type="region of interest" description="Disordered" evidence="1">
    <location>
        <begin position="409"/>
        <end position="435"/>
    </location>
</feature>
<proteinExistence type="predicted"/>